<dbReference type="InterPro" id="IPR035969">
    <property type="entry name" value="Rab-GAP_TBC_sf"/>
</dbReference>
<dbReference type="PROSITE" id="PS50086">
    <property type="entry name" value="TBC_RABGAP"/>
    <property type="match status" value="1"/>
</dbReference>
<dbReference type="InterPro" id="IPR000195">
    <property type="entry name" value="Rab-GAP-TBC_dom"/>
</dbReference>
<dbReference type="Pfam" id="PF00566">
    <property type="entry name" value="RabGAP-TBC"/>
    <property type="match status" value="1"/>
</dbReference>
<gene>
    <name evidence="7" type="ORF">TOLI1172_LOCUS8226</name>
</gene>
<dbReference type="SUPFAM" id="SSF47923">
    <property type="entry name" value="Ypt/Rab-GAP domain of gyp1p"/>
    <property type="match status" value="2"/>
</dbReference>
<dbReference type="GO" id="GO:0005096">
    <property type="term" value="F:GTPase activator activity"/>
    <property type="evidence" value="ECO:0007669"/>
    <property type="project" value="TreeGrafter"/>
</dbReference>
<dbReference type="InterPro" id="IPR036365">
    <property type="entry name" value="PGBD-like_sf"/>
</dbReference>
<evidence type="ECO:0000256" key="5">
    <source>
        <dbReference type="ARBA" id="ARBA00046045"/>
    </source>
</evidence>
<dbReference type="Gene3D" id="1.10.101.10">
    <property type="entry name" value="PGBD-like superfamily/PGBD"/>
    <property type="match status" value="1"/>
</dbReference>
<dbReference type="PANTHER" id="PTHR13530:SF3">
    <property type="entry name" value="TBC1 DOMAIN FAMILY MEMBER 7"/>
    <property type="match status" value="1"/>
</dbReference>
<dbReference type="SUPFAM" id="SSF47090">
    <property type="entry name" value="PGBD-like"/>
    <property type="match status" value="2"/>
</dbReference>
<evidence type="ECO:0000256" key="3">
    <source>
        <dbReference type="ARBA" id="ARBA00015455"/>
    </source>
</evidence>
<dbReference type="AlphaFoldDB" id="A0A7S0ZJG3"/>
<dbReference type="GO" id="GO:0032007">
    <property type="term" value="P:negative regulation of TOR signaling"/>
    <property type="evidence" value="ECO:0007669"/>
    <property type="project" value="TreeGrafter"/>
</dbReference>
<name>A0A7S0ZJG3_9RHOD</name>
<feature type="domain" description="Rab-GAP TBC" evidence="6">
    <location>
        <begin position="81"/>
        <end position="345"/>
    </location>
</feature>
<accession>A0A7S0ZJG3</accession>
<dbReference type="InterPro" id="IPR039842">
    <property type="entry name" value="TBC1D7"/>
</dbReference>
<evidence type="ECO:0000256" key="4">
    <source>
        <dbReference type="ARBA" id="ARBA00023228"/>
    </source>
</evidence>
<dbReference type="SMART" id="SM00164">
    <property type="entry name" value="TBC"/>
    <property type="match status" value="1"/>
</dbReference>
<evidence type="ECO:0000313" key="7">
    <source>
        <dbReference type="EMBL" id="CAD8823828.1"/>
    </source>
</evidence>
<dbReference type="InterPro" id="IPR036366">
    <property type="entry name" value="PGBDSf"/>
</dbReference>
<keyword evidence="4" id="KW-0458">Lysosome</keyword>
<comment type="subcellular location">
    <subcellularLocation>
        <location evidence="1">Cytoplasm</location>
        <location evidence="1">Cytosol</location>
    </subcellularLocation>
    <subcellularLocation>
        <location evidence="2">Lysosome membrane</location>
    </subcellularLocation>
</comment>
<evidence type="ECO:0000256" key="1">
    <source>
        <dbReference type="ARBA" id="ARBA00004514"/>
    </source>
</evidence>
<reference evidence="7" key="1">
    <citation type="submission" date="2021-01" db="EMBL/GenBank/DDBJ databases">
        <authorList>
            <person name="Corre E."/>
            <person name="Pelletier E."/>
            <person name="Niang G."/>
            <person name="Scheremetjew M."/>
            <person name="Finn R."/>
            <person name="Kale V."/>
            <person name="Holt S."/>
            <person name="Cochrane G."/>
            <person name="Meng A."/>
            <person name="Brown T."/>
            <person name="Cohen L."/>
        </authorList>
    </citation>
    <scope>NUCLEOTIDE SEQUENCE</scope>
    <source>
        <strain evidence="7">CCMP3278</strain>
    </source>
</reference>
<sequence length="625" mass="68963">MNFRASYLATLGIEPKDLPSESEFESLLSDSSLTSNVTISAAVSTNDGGVHSMKGQDKKDIISVENSISMPALRRLSFRSSIPIRWRPLAWKLLLGVLPSQRAAWALVSKAKSDQMQELIMIAQLVFRQRLKQLQQLETQLIVATKDTETNEQESESETESSAPQLLRVETLVCAYVILQRLGSGTLHGVIPNMQSLRSKLECSVEELGNSFRNTSNSVLSHAGMISNSDLDEEIRVRAVMSEMCSVFESDSDAFWCGTTMVNMNALVAVSRTTGIYESLSATTNHVRIFAELLPRELPHLAAHITDTLGIHPATYSSAWFRSYFAHSLPRDVLHVIWDRLLCAPVDYIVFVAIALMHDLQDTLLSISDTQEALQLLHRPPVPKSIDRLFSHADDRENNASGNVAGTEAPNAIGLFGGGVGTARKYRAGIGGSAGPLNLLEVAVAGLQWPVVRAGTRTPLVRCLQYLLRHRGLGSFFSIDGYYGVRTAGAVERLRLSLGLGASNNNNNRSSDSSLGERASDSFDWRTSEVGPELWPRLIDEYCTMGSRGELVRAVQVILRATRQYSMVRVDGFFGKSTLDAVRHFQARRATYLLVDGIVGPITWFHMLGSLDFYDKSSSLRIKPI</sequence>
<dbReference type="GO" id="GO:0005765">
    <property type="term" value="C:lysosomal membrane"/>
    <property type="evidence" value="ECO:0007669"/>
    <property type="project" value="UniProtKB-SubCell"/>
</dbReference>
<organism evidence="7">
    <name type="scientific">Timspurckia oligopyrenoides</name>
    <dbReference type="NCBI Taxonomy" id="708627"/>
    <lineage>
        <taxon>Eukaryota</taxon>
        <taxon>Rhodophyta</taxon>
        <taxon>Bangiophyceae</taxon>
        <taxon>Porphyridiales</taxon>
        <taxon>Porphyridiaceae</taxon>
        <taxon>Timspurckia</taxon>
    </lineage>
</organism>
<dbReference type="GO" id="GO:0005829">
    <property type="term" value="C:cytosol"/>
    <property type="evidence" value="ECO:0007669"/>
    <property type="project" value="UniProtKB-SubCell"/>
</dbReference>
<comment type="function">
    <text evidence="5">Non-catalytic component of the TSC-TBC complex, a multiprotein complex that acts as a negative regulator of the canonical mTORC1 complex, an evolutionarily conserved central nutrient sensor that stimulates anabolic reactions and macromolecule biosynthesis to promote cellular biomass generation and growth. The TSC-TBC complex acts as a GTPase-activating protein (GAP) for the small GTPase RHEB, a direct activator of the protein kinase activity of mTORC1. In absence of nutrients, the TSC-TBC complex inhibits mTORC1, thereby preventing phosphorylation of ribosomal protein S6 kinase (RPS6KB1 and RPS6KB2) and EIF4EBP1 (4E-BP1) by the mTORC1 signaling. The TSC-TBC complex is inactivated in response to nutrients, relieving inhibition of mTORC1.</text>
</comment>
<dbReference type="EMBL" id="HBFP01011387">
    <property type="protein sequence ID" value="CAD8823828.1"/>
    <property type="molecule type" value="Transcribed_RNA"/>
</dbReference>
<dbReference type="InterPro" id="IPR002477">
    <property type="entry name" value="Peptidoglycan-bd-like"/>
</dbReference>
<dbReference type="PANTHER" id="PTHR13530">
    <property type="entry name" value="TBC1 DOMAIN FAMILY MEMBER 7"/>
    <property type="match status" value="1"/>
</dbReference>
<protein>
    <recommendedName>
        <fullName evidence="3">TBC1 domain family member 7</fullName>
    </recommendedName>
</protein>
<evidence type="ECO:0000256" key="2">
    <source>
        <dbReference type="ARBA" id="ARBA00004656"/>
    </source>
</evidence>
<proteinExistence type="predicted"/>
<evidence type="ECO:0000259" key="6">
    <source>
        <dbReference type="PROSITE" id="PS50086"/>
    </source>
</evidence>
<dbReference type="Gene3D" id="1.10.472.80">
    <property type="entry name" value="Ypt/Rab-GAP domain of gyp1p, domain 3"/>
    <property type="match status" value="1"/>
</dbReference>
<dbReference type="Pfam" id="PF01471">
    <property type="entry name" value="PG_binding_1"/>
    <property type="match status" value="1"/>
</dbReference>
<dbReference type="Gene3D" id="1.10.10.750">
    <property type="entry name" value="Ypt/Rab-GAP domain of gyp1p, domain 1"/>
    <property type="match status" value="1"/>
</dbReference>